<evidence type="ECO:0000256" key="6">
    <source>
        <dbReference type="ARBA" id="ARBA00022989"/>
    </source>
</evidence>
<evidence type="ECO:0000256" key="1">
    <source>
        <dbReference type="ARBA" id="ARBA00004651"/>
    </source>
</evidence>
<accession>A0ABU5X8B3</accession>
<evidence type="ECO:0000313" key="11">
    <source>
        <dbReference type="Proteomes" id="UP001324595"/>
    </source>
</evidence>
<evidence type="ECO:0000313" key="10">
    <source>
        <dbReference type="EMBL" id="MEB2665135.1"/>
    </source>
</evidence>
<organism evidence="10 11">
    <name type="scientific">Bordetella parapertussis</name>
    <dbReference type="NCBI Taxonomy" id="519"/>
    <lineage>
        <taxon>Bacteria</taxon>
        <taxon>Pseudomonadati</taxon>
        <taxon>Pseudomonadota</taxon>
        <taxon>Betaproteobacteria</taxon>
        <taxon>Burkholderiales</taxon>
        <taxon>Alcaligenaceae</taxon>
        <taxon>Bordetella</taxon>
    </lineage>
</organism>
<dbReference type="EMBL" id="JAXUBE010000096">
    <property type="protein sequence ID" value="MEB2665135.1"/>
    <property type="molecule type" value="Genomic_DNA"/>
</dbReference>
<dbReference type="PANTHER" id="PTHR43394">
    <property type="entry name" value="ATP-DEPENDENT PERMEASE MDL1, MITOCHONDRIAL"/>
    <property type="match status" value="1"/>
</dbReference>
<reference evidence="10 11" key="1">
    <citation type="submission" date="2023-12" db="EMBL/GenBank/DDBJ databases">
        <title>Draft Genome Sequences of Bordetella parapertussis clinical Isolates from Colombia, 2023.</title>
        <authorList>
            <person name="Montilla E.A."/>
            <person name="Rojas F."/>
            <person name="Vargas M.N."/>
            <person name="Bonilla V."/>
            <person name="Duarte C."/>
        </authorList>
    </citation>
    <scope>NUCLEOTIDE SEQUENCE [LARGE SCALE GENOMIC DNA]</scope>
    <source>
        <strain evidence="10 11">320001806</strain>
    </source>
</reference>
<sequence length="323" mass="33136">AQVRIAARGQWLAQLAAGAAVLAVLWFGLDGLAAGELSGPLLAGLLLATIGIFEVAGPVMRGVSRLGAAVAAAARIGEIAAREPDLRDPAAPRALPPAGELALEDVTFAYPVPDAAARPVLDGASLRVAPGQRVAIVGASGAGKSTVLQLLLRLEDPQRGAVRYAGCDVRECAQAELHRRVALLSQDAPLLLGTVRTNLLIGDAQADDAALWRALDAARLGEVVRGLPHGLDTWIGETGAGLSAGQARRLCLARALLTGASAILLDEPTAGLDAATEAELLADLARATQGRTVVLATHARLLPGTVDTVYTLQAGRLHRAAPM</sequence>
<gene>
    <name evidence="10" type="ORF">U5T69_18590</name>
</gene>
<feature type="transmembrane region" description="Helical" evidence="8">
    <location>
        <begin position="12"/>
        <end position="29"/>
    </location>
</feature>
<keyword evidence="7 8" id="KW-0472">Membrane</keyword>
<keyword evidence="4" id="KW-0547">Nucleotide-binding</keyword>
<evidence type="ECO:0000259" key="9">
    <source>
        <dbReference type="PROSITE" id="PS50893"/>
    </source>
</evidence>
<keyword evidence="11" id="KW-1185">Reference proteome</keyword>
<dbReference type="InterPro" id="IPR039421">
    <property type="entry name" value="Type_1_exporter"/>
</dbReference>
<feature type="non-terminal residue" evidence="10">
    <location>
        <position position="1"/>
    </location>
</feature>
<proteinExistence type="predicted"/>
<evidence type="ECO:0000256" key="8">
    <source>
        <dbReference type="SAM" id="Phobius"/>
    </source>
</evidence>
<name>A0ABU5X8B3_BORPP</name>
<dbReference type="PROSITE" id="PS50893">
    <property type="entry name" value="ABC_TRANSPORTER_2"/>
    <property type="match status" value="1"/>
</dbReference>
<evidence type="ECO:0000256" key="7">
    <source>
        <dbReference type="ARBA" id="ARBA00023136"/>
    </source>
</evidence>
<dbReference type="Gene3D" id="3.40.50.300">
    <property type="entry name" value="P-loop containing nucleotide triphosphate hydrolases"/>
    <property type="match status" value="1"/>
</dbReference>
<dbReference type="SUPFAM" id="SSF90123">
    <property type="entry name" value="ABC transporter transmembrane region"/>
    <property type="match status" value="1"/>
</dbReference>
<dbReference type="PANTHER" id="PTHR43394:SF1">
    <property type="entry name" value="ATP-BINDING CASSETTE SUB-FAMILY B MEMBER 10, MITOCHONDRIAL"/>
    <property type="match status" value="1"/>
</dbReference>
<keyword evidence="3 8" id="KW-0812">Transmembrane</keyword>
<dbReference type="Gene3D" id="1.20.1560.10">
    <property type="entry name" value="ABC transporter type 1, transmembrane domain"/>
    <property type="match status" value="1"/>
</dbReference>
<dbReference type="InterPro" id="IPR003593">
    <property type="entry name" value="AAA+_ATPase"/>
</dbReference>
<keyword evidence="6 8" id="KW-1133">Transmembrane helix</keyword>
<keyword evidence="2" id="KW-1003">Cell membrane</keyword>
<dbReference type="Pfam" id="PF00005">
    <property type="entry name" value="ABC_tran"/>
    <property type="match status" value="1"/>
</dbReference>
<dbReference type="GO" id="GO:0005524">
    <property type="term" value="F:ATP binding"/>
    <property type="evidence" value="ECO:0007669"/>
    <property type="project" value="UniProtKB-KW"/>
</dbReference>
<evidence type="ECO:0000256" key="4">
    <source>
        <dbReference type="ARBA" id="ARBA00022741"/>
    </source>
</evidence>
<dbReference type="InterPro" id="IPR017871">
    <property type="entry name" value="ABC_transporter-like_CS"/>
</dbReference>
<evidence type="ECO:0000256" key="2">
    <source>
        <dbReference type="ARBA" id="ARBA00022475"/>
    </source>
</evidence>
<dbReference type="InterPro" id="IPR027417">
    <property type="entry name" value="P-loop_NTPase"/>
</dbReference>
<dbReference type="InterPro" id="IPR003439">
    <property type="entry name" value="ABC_transporter-like_ATP-bd"/>
</dbReference>
<protein>
    <submittedName>
        <fullName evidence="10">ABC transporter ATP-binding protein</fullName>
    </submittedName>
</protein>
<evidence type="ECO:0000256" key="5">
    <source>
        <dbReference type="ARBA" id="ARBA00022840"/>
    </source>
</evidence>
<dbReference type="SMART" id="SM00382">
    <property type="entry name" value="AAA"/>
    <property type="match status" value="1"/>
</dbReference>
<dbReference type="Proteomes" id="UP001324595">
    <property type="component" value="Unassembled WGS sequence"/>
</dbReference>
<dbReference type="SUPFAM" id="SSF52540">
    <property type="entry name" value="P-loop containing nucleoside triphosphate hydrolases"/>
    <property type="match status" value="1"/>
</dbReference>
<dbReference type="RefSeq" id="WP_323670083.1">
    <property type="nucleotide sequence ID" value="NZ_JAXUBE010000096.1"/>
</dbReference>
<keyword evidence="5 10" id="KW-0067">ATP-binding</keyword>
<evidence type="ECO:0000256" key="3">
    <source>
        <dbReference type="ARBA" id="ARBA00022692"/>
    </source>
</evidence>
<dbReference type="InterPro" id="IPR036640">
    <property type="entry name" value="ABC1_TM_sf"/>
</dbReference>
<comment type="caution">
    <text evidence="10">The sequence shown here is derived from an EMBL/GenBank/DDBJ whole genome shotgun (WGS) entry which is preliminary data.</text>
</comment>
<dbReference type="PROSITE" id="PS00211">
    <property type="entry name" value="ABC_TRANSPORTER_1"/>
    <property type="match status" value="1"/>
</dbReference>
<feature type="domain" description="ABC transporter" evidence="9">
    <location>
        <begin position="101"/>
        <end position="323"/>
    </location>
</feature>
<comment type="subcellular location">
    <subcellularLocation>
        <location evidence="1">Cell membrane</location>
        <topology evidence="1">Multi-pass membrane protein</topology>
    </subcellularLocation>
</comment>